<feature type="compositionally biased region" description="Polar residues" evidence="1">
    <location>
        <begin position="180"/>
        <end position="191"/>
    </location>
</feature>
<feature type="region of interest" description="Disordered" evidence="1">
    <location>
        <begin position="180"/>
        <end position="288"/>
    </location>
</feature>
<accession>A0A397UX30</accession>
<gene>
    <name evidence="2" type="ORF">C2G38_2197043</name>
</gene>
<comment type="caution">
    <text evidence="2">The sequence shown here is derived from an EMBL/GenBank/DDBJ whole genome shotgun (WGS) entry which is preliminary data.</text>
</comment>
<evidence type="ECO:0000313" key="2">
    <source>
        <dbReference type="EMBL" id="RIB13727.1"/>
    </source>
</evidence>
<name>A0A397UX30_9GLOM</name>
<evidence type="ECO:0000256" key="1">
    <source>
        <dbReference type="SAM" id="MobiDB-lite"/>
    </source>
</evidence>
<organism evidence="2 3">
    <name type="scientific">Gigaspora rosea</name>
    <dbReference type="NCBI Taxonomy" id="44941"/>
    <lineage>
        <taxon>Eukaryota</taxon>
        <taxon>Fungi</taxon>
        <taxon>Fungi incertae sedis</taxon>
        <taxon>Mucoromycota</taxon>
        <taxon>Glomeromycotina</taxon>
        <taxon>Glomeromycetes</taxon>
        <taxon>Diversisporales</taxon>
        <taxon>Gigasporaceae</taxon>
        <taxon>Gigaspora</taxon>
    </lineage>
</organism>
<feature type="compositionally biased region" description="Basic and acidic residues" evidence="1">
    <location>
        <begin position="274"/>
        <end position="288"/>
    </location>
</feature>
<evidence type="ECO:0000313" key="3">
    <source>
        <dbReference type="Proteomes" id="UP000266673"/>
    </source>
</evidence>
<dbReference type="EMBL" id="QKWP01000896">
    <property type="protein sequence ID" value="RIB13727.1"/>
    <property type="molecule type" value="Genomic_DNA"/>
</dbReference>
<keyword evidence="3" id="KW-1185">Reference proteome</keyword>
<sequence>MPLWAIGEYPVGREDTEIEMVLYVLRRSVDRDPESQAIFRRGEYYSVGGKIVPSQYAGDTRPKMSVATSTHMTITNNSSESNKCPLKVSFVGTPQEKLTVIENTKNSIIEMLITNYTSQDYSYTINMEMIDNQFYVNAKDINYIVENKNSDIKHSQILTTPINSTHSKLLNIHQNISKNLKSMPSTDSSNIEYEPSSKHQKLKETDKSIENPSEMENAETIDVEFTNATGSETKEANFVKSKKTSKNNKTQKYNTQNQRKGKERPVRTTRGAKPLHELNQDTVYSDKE</sequence>
<dbReference type="Proteomes" id="UP000266673">
    <property type="component" value="Unassembled WGS sequence"/>
</dbReference>
<protein>
    <submittedName>
        <fullName evidence="2">Uncharacterized protein</fullName>
    </submittedName>
</protein>
<feature type="compositionally biased region" description="Low complexity" evidence="1">
    <location>
        <begin position="247"/>
        <end position="258"/>
    </location>
</feature>
<dbReference type="AlphaFoldDB" id="A0A397UX30"/>
<proteinExistence type="predicted"/>
<reference evidence="2 3" key="1">
    <citation type="submission" date="2018-06" db="EMBL/GenBank/DDBJ databases">
        <title>Comparative genomics reveals the genomic features of Rhizophagus irregularis, R. cerebriforme, R. diaphanum and Gigaspora rosea, and their symbiotic lifestyle signature.</title>
        <authorList>
            <person name="Morin E."/>
            <person name="San Clemente H."/>
            <person name="Chen E.C.H."/>
            <person name="De La Providencia I."/>
            <person name="Hainaut M."/>
            <person name="Kuo A."/>
            <person name="Kohler A."/>
            <person name="Murat C."/>
            <person name="Tang N."/>
            <person name="Roy S."/>
            <person name="Loubradou J."/>
            <person name="Henrissat B."/>
            <person name="Grigoriev I.V."/>
            <person name="Corradi N."/>
            <person name="Roux C."/>
            <person name="Martin F.M."/>
        </authorList>
    </citation>
    <scope>NUCLEOTIDE SEQUENCE [LARGE SCALE GENOMIC DNA]</scope>
    <source>
        <strain evidence="2 3">DAOM 194757</strain>
    </source>
</reference>